<reference evidence="2" key="1">
    <citation type="submission" date="2014-09" db="EMBL/GenBank/DDBJ databases">
        <authorList>
            <person name="Magalhaes I.L.F."/>
            <person name="Oliveira U."/>
            <person name="Santos F.R."/>
            <person name="Vidigal T.H.D.A."/>
            <person name="Brescovit A.D."/>
            <person name="Santos A.J."/>
        </authorList>
    </citation>
    <scope>NUCLEOTIDE SEQUENCE</scope>
    <source>
        <tissue evidence="2">Shoot tissue taken approximately 20 cm above the soil surface</tissue>
    </source>
</reference>
<accession>A0A0A9HA37</accession>
<protein>
    <submittedName>
        <fullName evidence="2">Uncharacterized protein</fullName>
    </submittedName>
</protein>
<proteinExistence type="predicted"/>
<reference evidence="2" key="2">
    <citation type="journal article" date="2015" name="Data Brief">
        <title>Shoot transcriptome of the giant reed, Arundo donax.</title>
        <authorList>
            <person name="Barrero R.A."/>
            <person name="Guerrero F.D."/>
            <person name="Moolhuijzen P."/>
            <person name="Goolsby J.A."/>
            <person name="Tidwell J."/>
            <person name="Bellgard S.E."/>
            <person name="Bellgard M.I."/>
        </authorList>
    </citation>
    <scope>NUCLEOTIDE SEQUENCE</scope>
    <source>
        <tissue evidence="2">Shoot tissue taken approximately 20 cm above the soil surface</tissue>
    </source>
</reference>
<organism evidence="2">
    <name type="scientific">Arundo donax</name>
    <name type="common">Giant reed</name>
    <name type="synonym">Donax arundinaceus</name>
    <dbReference type="NCBI Taxonomy" id="35708"/>
    <lineage>
        <taxon>Eukaryota</taxon>
        <taxon>Viridiplantae</taxon>
        <taxon>Streptophyta</taxon>
        <taxon>Embryophyta</taxon>
        <taxon>Tracheophyta</taxon>
        <taxon>Spermatophyta</taxon>
        <taxon>Magnoliopsida</taxon>
        <taxon>Liliopsida</taxon>
        <taxon>Poales</taxon>
        <taxon>Poaceae</taxon>
        <taxon>PACMAD clade</taxon>
        <taxon>Arundinoideae</taxon>
        <taxon>Arundineae</taxon>
        <taxon>Arundo</taxon>
    </lineage>
</organism>
<sequence>MRANGPYKKGYLIFFNISLISIHSADMIVLMSNSPTCYVISRTRGSCCILVMR</sequence>
<keyword evidence="1" id="KW-1133">Transmembrane helix</keyword>
<feature type="transmembrane region" description="Helical" evidence="1">
    <location>
        <begin position="12"/>
        <end position="32"/>
    </location>
</feature>
<name>A0A0A9HA37_ARUDO</name>
<keyword evidence="1" id="KW-0812">Transmembrane</keyword>
<evidence type="ECO:0000313" key="2">
    <source>
        <dbReference type="EMBL" id="JAE31711.1"/>
    </source>
</evidence>
<dbReference type="EMBL" id="GBRH01166185">
    <property type="protein sequence ID" value="JAE31711.1"/>
    <property type="molecule type" value="Transcribed_RNA"/>
</dbReference>
<dbReference type="AlphaFoldDB" id="A0A0A9HA37"/>
<keyword evidence="1" id="KW-0472">Membrane</keyword>
<evidence type="ECO:0000256" key="1">
    <source>
        <dbReference type="SAM" id="Phobius"/>
    </source>
</evidence>